<dbReference type="InterPro" id="IPR019201">
    <property type="entry name" value="DUF2065"/>
</dbReference>
<keyword evidence="1" id="KW-0472">Membrane</keyword>
<name>A0A0K6I1Q8_9BURK</name>
<feature type="transmembrane region" description="Helical" evidence="1">
    <location>
        <begin position="40"/>
        <end position="60"/>
    </location>
</feature>
<keyword evidence="3" id="KW-1185">Reference proteome</keyword>
<dbReference type="AlphaFoldDB" id="A0A0K6I1Q8"/>
<dbReference type="Pfam" id="PF09838">
    <property type="entry name" value="DUF2065"/>
    <property type="match status" value="1"/>
</dbReference>
<dbReference type="OrthoDB" id="9182237at2"/>
<evidence type="ECO:0000313" key="2">
    <source>
        <dbReference type="EMBL" id="CUA97026.1"/>
    </source>
</evidence>
<dbReference type="STRING" id="339866.GCA_001418255_01571"/>
<dbReference type="RefSeq" id="WP_055450474.1">
    <property type="nucleotide sequence ID" value="NZ_CYHF01000005.1"/>
</dbReference>
<evidence type="ECO:0000313" key="3">
    <source>
        <dbReference type="Proteomes" id="UP000183649"/>
    </source>
</evidence>
<dbReference type="EMBL" id="CYHF01000005">
    <property type="protein sequence ID" value="CUA97026.1"/>
    <property type="molecule type" value="Genomic_DNA"/>
</dbReference>
<reference evidence="3" key="1">
    <citation type="submission" date="2015-08" db="EMBL/GenBank/DDBJ databases">
        <authorList>
            <person name="Varghese N."/>
        </authorList>
    </citation>
    <scope>NUCLEOTIDE SEQUENCE [LARGE SCALE GENOMIC DNA]</scope>
    <source>
        <strain evidence="3">DSM 18181</strain>
    </source>
</reference>
<sequence length="61" mass="6863">MQGTLFLALALVLIIEGLMPLLFPRQWRQLFQQIMLLTDGQLRFIGLLSVVVGLLLVAVLK</sequence>
<evidence type="ECO:0000256" key="1">
    <source>
        <dbReference type="SAM" id="Phobius"/>
    </source>
</evidence>
<keyword evidence="1" id="KW-0812">Transmembrane</keyword>
<dbReference type="Proteomes" id="UP000183649">
    <property type="component" value="Unassembled WGS sequence"/>
</dbReference>
<accession>A0A0K6I1Q8</accession>
<keyword evidence="1" id="KW-1133">Transmembrane helix</keyword>
<dbReference type="PANTHER" id="PTHR38602:SF1">
    <property type="entry name" value="INNER MEMBRANE PROTEIN"/>
    <property type="match status" value="1"/>
</dbReference>
<proteinExistence type="predicted"/>
<dbReference type="PANTHER" id="PTHR38602">
    <property type="entry name" value="INNER MEMBRANE PROTEIN-RELATED"/>
    <property type="match status" value="1"/>
</dbReference>
<protein>
    <submittedName>
        <fullName evidence="2">Uncharacterized conserved protein YjeT, DUF2065 family</fullName>
    </submittedName>
</protein>
<organism evidence="2 3">
    <name type="scientific">Thiomonas bhubaneswarensis</name>
    <dbReference type="NCBI Taxonomy" id="339866"/>
    <lineage>
        <taxon>Bacteria</taxon>
        <taxon>Pseudomonadati</taxon>
        <taxon>Pseudomonadota</taxon>
        <taxon>Betaproteobacteria</taxon>
        <taxon>Burkholderiales</taxon>
        <taxon>Thiomonas</taxon>
    </lineage>
</organism>
<gene>
    <name evidence="2" type="ORF">Ga0061069_10565</name>
</gene>